<accession>A0AA48P7Q2</accession>
<reference evidence="1" key="1">
    <citation type="journal article" date="2023" name="Front. Mar. Sci.">
        <title>Tracing the invertebrate herpesviruses in the global sequence datasets.</title>
        <authorList>
            <person name="Rosani U."/>
            <person name="Gaia M."/>
            <person name="Delmont T.O."/>
            <person name="Krupovic M."/>
        </authorList>
    </citation>
    <scope>NUCLEOTIDE SEQUENCE</scope>
    <source>
        <strain evidence="1">MalacoHV4/Med/2018 155</strain>
    </source>
</reference>
<evidence type="ECO:0000313" key="1">
    <source>
        <dbReference type="EMBL" id="DBA11693.1"/>
    </source>
</evidence>
<name>A0AA48P7Q2_9VIRU</name>
<sequence>MDRRLLDLYLKVYMREFVSKPQPCNDGLDLYTLNRLLDEERITEVYFICTQHCQGLANFTKPLFFLEARVLVEMDHQAKPMNMNNRWSKALSQHLGWLYNKTDKEHVDALDLDAKSRLIPESNRLHKAMLLGWKRVDTPSLSGTYLHEVNSKQMFEVVSNRLLKIPSEFEVFTSGRIVHKRLPFISSTPDCIVGLNEEKTRRVMCPRTRITVFPLGEEESEPVKAFRRLYAPKAVMELKTFHTHAVSSEYIQDIKAAINTGDESCIEAKLESVLERLFQSNRKMAHYDHVRNQPTIFLKQTHFVTTKKMRNTMTTRGCRYPIKNIPFMNLGNPDKYDTNLGVPVEHLCCDPNNLGPAIMMVYDVDSPDNQMIYCHRWMRTPVVLTPQSQYAMQMLEQFIVVADSNSACTAVFIGMFKAYKVQSTSRSIADDHLSHNRYGIGIAFTVNFPLEMRLAMERGMVDQLYKQVFTEYVSEESIKRKQNEYCINKDLVDKHRQSEQSSVMLIPEDTMDTGPTVCDVWGEDDCSVSDTECLEMCDIAIDRELESQYYTLSKSNPASYFGDAGDPAGLLSTNNEIMENAWRNIEEIRL</sequence>
<reference evidence="1" key="2">
    <citation type="submission" date="2023-01" db="EMBL/GenBank/DDBJ databases">
        <authorList>
            <person name="Rosani U."/>
            <person name="Delmont T.O."/>
            <person name="Gaia M."/>
            <person name="Krupovic M."/>
        </authorList>
    </citation>
    <scope>NUCLEOTIDE SEQUENCE</scope>
    <source>
        <strain evidence="1">MalacoHV4/Med/2018 155</strain>
    </source>
</reference>
<dbReference type="EMBL" id="BK063088">
    <property type="protein sequence ID" value="DBA11693.1"/>
    <property type="molecule type" value="Genomic_DNA"/>
</dbReference>
<proteinExistence type="predicted"/>
<protein>
    <submittedName>
        <fullName evidence="1">ORF79</fullName>
    </submittedName>
</protein>
<organism evidence="1">
    <name type="scientific">Malaco herpesvirus 4</name>
    <dbReference type="NCBI Taxonomy" id="3031800"/>
    <lineage>
        <taxon>Viruses</taxon>
        <taxon>Duplodnaviria</taxon>
        <taxon>Heunggongvirae</taxon>
        <taxon>Peploviricota</taxon>
        <taxon>Herviviricetes</taxon>
        <taxon>Herpesvirales</taxon>
        <taxon>Malacoherpesviridae</taxon>
    </lineage>
</organism>